<protein>
    <submittedName>
        <fullName evidence="2">17061_t:CDS:1</fullName>
    </submittedName>
</protein>
<gene>
    <name evidence="2" type="ORF">DERYTH_LOCUS25629</name>
</gene>
<feature type="domain" description="GGDEF" evidence="1">
    <location>
        <begin position="1"/>
        <end position="95"/>
    </location>
</feature>
<evidence type="ECO:0000259" key="1">
    <source>
        <dbReference type="PROSITE" id="PS50887"/>
    </source>
</evidence>
<dbReference type="GO" id="GO:0052621">
    <property type="term" value="F:diguanylate cyclase activity"/>
    <property type="evidence" value="ECO:0007669"/>
    <property type="project" value="TreeGrafter"/>
</dbReference>
<evidence type="ECO:0000313" key="2">
    <source>
        <dbReference type="EMBL" id="CAG8812471.1"/>
    </source>
</evidence>
<dbReference type="InterPro" id="IPR029787">
    <property type="entry name" value="Nucleotide_cyclase"/>
</dbReference>
<keyword evidence="3" id="KW-1185">Reference proteome</keyword>
<comment type="caution">
    <text evidence="2">The sequence shown here is derived from an EMBL/GenBank/DDBJ whole genome shotgun (WGS) entry which is preliminary data.</text>
</comment>
<dbReference type="InterPro" id="IPR050469">
    <property type="entry name" value="Diguanylate_Cyclase"/>
</dbReference>
<dbReference type="GO" id="GO:0005886">
    <property type="term" value="C:plasma membrane"/>
    <property type="evidence" value="ECO:0007669"/>
    <property type="project" value="TreeGrafter"/>
</dbReference>
<evidence type="ECO:0000313" key="3">
    <source>
        <dbReference type="Proteomes" id="UP000789405"/>
    </source>
</evidence>
<dbReference type="GO" id="GO:0043709">
    <property type="term" value="P:cell adhesion involved in single-species biofilm formation"/>
    <property type="evidence" value="ECO:0007669"/>
    <property type="project" value="TreeGrafter"/>
</dbReference>
<proteinExistence type="predicted"/>
<dbReference type="InterPro" id="IPR000160">
    <property type="entry name" value="GGDEF_dom"/>
</dbReference>
<reference evidence="2" key="1">
    <citation type="submission" date="2021-06" db="EMBL/GenBank/DDBJ databases">
        <authorList>
            <person name="Kallberg Y."/>
            <person name="Tangrot J."/>
            <person name="Rosling A."/>
        </authorList>
    </citation>
    <scope>NUCLEOTIDE SEQUENCE</scope>
    <source>
        <strain evidence="2">MA453B</strain>
    </source>
</reference>
<name>A0A9N9PCT6_9GLOM</name>
<feature type="non-terminal residue" evidence="2">
    <location>
        <position position="1"/>
    </location>
</feature>
<dbReference type="Pfam" id="PF00990">
    <property type="entry name" value="GGDEF"/>
    <property type="match status" value="1"/>
</dbReference>
<dbReference type="PANTHER" id="PTHR45138:SF9">
    <property type="entry name" value="DIGUANYLATE CYCLASE DGCM-RELATED"/>
    <property type="match status" value="1"/>
</dbReference>
<dbReference type="Proteomes" id="UP000789405">
    <property type="component" value="Unassembled WGS sequence"/>
</dbReference>
<dbReference type="OrthoDB" id="2446159at2759"/>
<feature type="non-terminal residue" evidence="2">
    <location>
        <position position="95"/>
    </location>
</feature>
<dbReference type="PROSITE" id="PS50887">
    <property type="entry name" value="GGDEF"/>
    <property type="match status" value="1"/>
</dbReference>
<dbReference type="PANTHER" id="PTHR45138">
    <property type="entry name" value="REGULATORY COMPONENTS OF SENSORY TRANSDUCTION SYSTEM"/>
    <property type="match status" value="1"/>
</dbReference>
<dbReference type="NCBIfam" id="TIGR00254">
    <property type="entry name" value="GGDEF"/>
    <property type="match status" value="1"/>
</dbReference>
<organism evidence="2 3">
    <name type="scientific">Dentiscutata erythropus</name>
    <dbReference type="NCBI Taxonomy" id="1348616"/>
    <lineage>
        <taxon>Eukaryota</taxon>
        <taxon>Fungi</taxon>
        <taxon>Fungi incertae sedis</taxon>
        <taxon>Mucoromycota</taxon>
        <taxon>Glomeromycotina</taxon>
        <taxon>Glomeromycetes</taxon>
        <taxon>Diversisporales</taxon>
        <taxon>Gigasporaceae</taxon>
        <taxon>Dentiscutata</taxon>
    </lineage>
</organism>
<dbReference type="AlphaFoldDB" id="A0A9N9PCT6"/>
<dbReference type="EMBL" id="CAJVPY010048854">
    <property type="protein sequence ID" value="CAG8812471.1"/>
    <property type="molecule type" value="Genomic_DNA"/>
</dbReference>
<dbReference type="SUPFAM" id="SSF55073">
    <property type="entry name" value="Nucleotide cyclase"/>
    <property type="match status" value="1"/>
</dbReference>
<sequence length="95" mass="11166">DYILKEVAKLFRGLIQLECIFARYDRDEFVILFKDTSIEQAFEFAEKIKTSVEEYSFNYKRTKLKATLSIRVSGINFSVNTYNDLLNYADISSKK</sequence>
<dbReference type="Gene3D" id="3.30.70.270">
    <property type="match status" value="1"/>
</dbReference>
<dbReference type="InterPro" id="IPR043128">
    <property type="entry name" value="Rev_trsase/Diguanyl_cyclase"/>
</dbReference>
<accession>A0A9N9PCT6</accession>